<dbReference type="InterPro" id="IPR019734">
    <property type="entry name" value="TPR_rpt"/>
</dbReference>
<dbReference type="EMBL" id="QFOT01000208">
    <property type="protein sequence ID" value="PZP52960.1"/>
    <property type="molecule type" value="Genomic_DNA"/>
</dbReference>
<accession>A0A2W5FGX6</accession>
<gene>
    <name evidence="2" type="ORF">DI586_11520</name>
</gene>
<dbReference type="Pfam" id="PF14559">
    <property type="entry name" value="TPR_19"/>
    <property type="match status" value="1"/>
</dbReference>
<dbReference type="Proteomes" id="UP000249739">
    <property type="component" value="Unassembled WGS sequence"/>
</dbReference>
<dbReference type="AlphaFoldDB" id="A0A2W5FGX6"/>
<dbReference type="PANTHER" id="PTHR12558:SF13">
    <property type="entry name" value="CELL DIVISION CYCLE PROTEIN 27 HOMOLOG"/>
    <property type="match status" value="1"/>
</dbReference>
<dbReference type="PROSITE" id="PS50005">
    <property type="entry name" value="TPR"/>
    <property type="match status" value="3"/>
</dbReference>
<keyword evidence="2" id="KW-0946">Virion</keyword>
<proteinExistence type="predicted"/>
<evidence type="ECO:0000256" key="1">
    <source>
        <dbReference type="PROSITE-ProRule" id="PRU00339"/>
    </source>
</evidence>
<name>A0A2W5FGX6_9BACT</name>
<keyword evidence="1" id="KW-0802">TPR repeat</keyword>
<keyword evidence="2" id="KW-0261">Viral envelope protein</keyword>
<feature type="repeat" description="TPR" evidence="1">
    <location>
        <begin position="93"/>
        <end position="126"/>
    </location>
</feature>
<evidence type="ECO:0000313" key="2">
    <source>
        <dbReference type="EMBL" id="PZP52960.1"/>
    </source>
</evidence>
<dbReference type="InterPro" id="IPR011990">
    <property type="entry name" value="TPR-like_helical_dom_sf"/>
</dbReference>
<sequence length="181" mass="19990">RAASLGSNEAALKFYNELYRKNPGDPRIAMGRAVTLQKLGETQKAIDGYRDVLNTEPDNPEALTNLMGLIGKTQPAVAIQNLLDLKERFPRSADVSAQLGLAYAQSGNPQDGLKQLNAAANLQPENPLHYFNMAVIYDRLKDRENAIKYYEQALDVYSVNGGAGNFSREQIYDRLATLRGS</sequence>
<comment type="caution">
    <text evidence="2">The sequence shown here is derived from an EMBL/GenBank/DDBJ whole genome shotgun (WGS) entry which is preliminary data.</text>
</comment>
<feature type="repeat" description="TPR" evidence="1">
    <location>
        <begin position="127"/>
        <end position="160"/>
    </location>
</feature>
<dbReference type="Gene3D" id="1.25.40.10">
    <property type="entry name" value="Tetratricopeptide repeat domain"/>
    <property type="match status" value="2"/>
</dbReference>
<dbReference type="Pfam" id="PF13181">
    <property type="entry name" value="TPR_8"/>
    <property type="match status" value="1"/>
</dbReference>
<dbReference type="SMART" id="SM00028">
    <property type="entry name" value="TPR"/>
    <property type="match status" value="3"/>
</dbReference>
<feature type="repeat" description="TPR" evidence="1">
    <location>
        <begin position="26"/>
        <end position="59"/>
    </location>
</feature>
<reference evidence="2 3" key="1">
    <citation type="submission" date="2017-08" db="EMBL/GenBank/DDBJ databases">
        <title>Infants hospitalized years apart are colonized by the same room-sourced microbial strains.</title>
        <authorList>
            <person name="Brooks B."/>
            <person name="Olm M.R."/>
            <person name="Firek B.A."/>
            <person name="Baker R."/>
            <person name="Thomas B.C."/>
            <person name="Morowitz M.J."/>
            <person name="Banfield J.F."/>
        </authorList>
    </citation>
    <scope>NUCLEOTIDE SEQUENCE [LARGE SCALE GENOMIC DNA]</scope>
    <source>
        <strain evidence="2">S2_006_000_R2_64</strain>
    </source>
</reference>
<dbReference type="SUPFAM" id="SSF48452">
    <property type="entry name" value="TPR-like"/>
    <property type="match status" value="1"/>
</dbReference>
<protein>
    <submittedName>
        <fullName evidence="2">Occlusion derived virus envelope protein 66</fullName>
    </submittedName>
</protein>
<organism evidence="2 3">
    <name type="scientific">Micavibrio aeruginosavorus</name>
    <dbReference type="NCBI Taxonomy" id="349221"/>
    <lineage>
        <taxon>Bacteria</taxon>
        <taxon>Pseudomonadati</taxon>
        <taxon>Bdellovibrionota</taxon>
        <taxon>Bdellovibrionia</taxon>
        <taxon>Bdellovibrionales</taxon>
        <taxon>Pseudobdellovibrionaceae</taxon>
        <taxon>Micavibrio</taxon>
    </lineage>
</organism>
<dbReference type="PANTHER" id="PTHR12558">
    <property type="entry name" value="CELL DIVISION CYCLE 16,23,27"/>
    <property type="match status" value="1"/>
</dbReference>
<evidence type="ECO:0000313" key="3">
    <source>
        <dbReference type="Proteomes" id="UP000249739"/>
    </source>
</evidence>
<feature type="non-terminal residue" evidence="2">
    <location>
        <position position="1"/>
    </location>
</feature>